<dbReference type="AlphaFoldDB" id="A0A9E8NDD7"/>
<reference evidence="2" key="1">
    <citation type="submission" date="2022-11" db="EMBL/GenBank/DDBJ databases">
        <title>Dyadobacter pollutisoli sp. nov., isolated from plastic dumped soil.</title>
        <authorList>
            <person name="Kim J.M."/>
            <person name="Kim K.R."/>
            <person name="Lee J.K."/>
            <person name="Hao L."/>
            <person name="Jeon C.O."/>
        </authorList>
    </citation>
    <scope>NUCLEOTIDE SEQUENCE</scope>
    <source>
        <strain evidence="2">U1</strain>
    </source>
</reference>
<organism evidence="2 3">
    <name type="scientific">Dyadobacter pollutisoli</name>
    <dbReference type="NCBI Taxonomy" id="2910158"/>
    <lineage>
        <taxon>Bacteria</taxon>
        <taxon>Pseudomonadati</taxon>
        <taxon>Bacteroidota</taxon>
        <taxon>Cytophagia</taxon>
        <taxon>Cytophagales</taxon>
        <taxon>Spirosomataceae</taxon>
        <taxon>Dyadobacter</taxon>
    </lineage>
</organism>
<dbReference type="Proteomes" id="UP001164653">
    <property type="component" value="Chromosome"/>
</dbReference>
<dbReference type="EMBL" id="CP112998">
    <property type="protein sequence ID" value="WAC12936.1"/>
    <property type="molecule type" value="Genomic_DNA"/>
</dbReference>
<proteinExistence type="predicted"/>
<dbReference type="InterPro" id="IPR034660">
    <property type="entry name" value="DinB/YfiT-like"/>
</dbReference>
<dbReference type="SUPFAM" id="SSF109854">
    <property type="entry name" value="DinB/YfiT-like putative metalloenzymes"/>
    <property type="match status" value="1"/>
</dbReference>
<name>A0A9E8NDD7_9BACT</name>
<dbReference type="Gene3D" id="1.20.120.450">
    <property type="entry name" value="dinb family like domain"/>
    <property type="match status" value="1"/>
</dbReference>
<evidence type="ECO:0000313" key="3">
    <source>
        <dbReference type="Proteomes" id="UP001164653"/>
    </source>
</evidence>
<dbReference type="InterPro" id="IPR024775">
    <property type="entry name" value="DinB-like"/>
</dbReference>
<evidence type="ECO:0000259" key="1">
    <source>
        <dbReference type="Pfam" id="PF12867"/>
    </source>
</evidence>
<dbReference type="RefSeq" id="WP_244823632.1">
    <property type="nucleotide sequence ID" value="NZ_CP112998.1"/>
</dbReference>
<protein>
    <submittedName>
        <fullName evidence="2">DinB family protein</fullName>
    </submittedName>
</protein>
<gene>
    <name evidence="2" type="ORF">ON006_03000</name>
</gene>
<dbReference type="KEGG" id="dpf:ON006_03000"/>
<feature type="domain" description="DinB-like" evidence="1">
    <location>
        <begin position="49"/>
        <end position="164"/>
    </location>
</feature>
<keyword evidence="3" id="KW-1185">Reference proteome</keyword>
<sequence length="175" mass="20262">MKRSDINPMPPFFDRYINLVEDIDIFEAFEKYTPGQVYCEISKLSALGDQVYAENKWTVRDILQHVIDNERIMSYRALRFSRNDRTELPGYDEAVLGANTMAGQRTIQDLMEEFEQVRASTKLMFKYMSEGMIQCAGTANQTRITPLALGFVIIGHPVHHMNVIRDKYFPLLELS</sequence>
<accession>A0A9E8NDD7</accession>
<evidence type="ECO:0000313" key="2">
    <source>
        <dbReference type="EMBL" id="WAC12936.1"/>
    </source>
</evidence>
<dbReference type="Pfam" id="PF12867">
    <property type="entry name" value="DinB_2"/>
    <property type="match status" value="1"/>
</dbReference>